<evidence type="ECO:0000256" key="5">
    <source>
        <dbReference type="ARBA" id="ARBA00022884"/>
    </source>
</evidence>
<feature type="domain" description="Polymerase A arginine-rich C-terminal" evidence="11">
    <location>
        <begin position="311"/>
        <end position="426"/>
    </location>
</feature>
<dbReference type="Pfam" id="PF12626">
    <property type="entry name" value="PolyA_pol_arg_C"/>
    <property type="match status" value="1"/>
</dbReference>
<dbReference type="GO" id="GO:1990817">
    <property type="term" value="F:poly(A) RNA polymerase activity"/>
    <property type="evidence" value="ECO:0007669"/>
    <property type="project" value="UniProtKB-UniRule"/>
</dbReference>
<evidence type="ECO:0000256" key="3">
    <source>
        <dbReference type="ARBA" id="ARBA00022741"/>
    </source>
</evidence>
<dbReference type="InterPro" id="IPR043519">
    <property type="entry name" value="NT_sf"/>
</dbReference>
<keyword evidence="14" id="KW-1185">Reference proteome</keyword>
<evidence type="ECO:0000256" key="8">
    <source>
        <dbReference type="RuleBase" id="RU003953"/>
    </source>
</evidence>
<feature type="domain" description="Poly A polymerase head" evidence="10">
    <location>
        <begin position="35"/>
        <end position="169"/>
    </location>
</feature>
<gene>
    <name evidence="7 13" type="primary">pcnB</name>
    <name evidence="13" type="ORF">EY643_16370</name>
</gene>
<dbReference type="Pfam" id="PF12627">
    <property type="entry name" value="PolyA_pol_RNAbd"/>
    <property type="match status" value="1"/>
</dbReference>
<dbReference type="InterPro" id="IPR052191">
    <property type="entry name" value="tRNA_ntf/polyA_polymerase_I"/>
</dbReference>
<dbReference type="RefSeq" id="WP_153240238.1">
    <property type="nucleotide sequence ID" value="NZ_CP036422.1"/>
</dbReference>
<dbReference type="EC" id="2.7.7.19" evidence="7"/>
<dbReference type="PANTHER" id="PTHR43051:SF1">
    <property type="entry name" value="POLYNUCLEOTIDE ADENYLYLTRANSFERASE FAMILY PROTEIN"/>
    <property type="match status" value="1"/>
</dbReference>
<dbReference type="Proteomes" id="UP000326287">
    <property type="component" value="Chromosome"/>
</dbReference>
<feature type="active site" evidence="7">
    <location>
        <position position="52"/>
    </location>
</feature>
<dbReference type="GO" id="GO:0003723">
    <property type="term" value="F:RNA binding"/>
    <property type="evidence" value="ECO:0007669"/>
    <property type="project" value="UniProtKB-UniRule"/>
</dbReference>
<evidence type="ECO:0000256" key="2">
    <source>
        <dbReference type="ARBA" id="ARBA00022679"/>
    </source>
</evidence>
<evidence type="ECO:0000256" key="6">
    <source>
        <dbReference type="ARBA" id="ARBA00023163"/>
    </source>
</evidence>
<comment type="similarity">
    <text evidence="7 8">Belongs to the tRNA nucleotidyltransferase/poly(A) polymerase family.</text>
</comment>
<dbReference type="InterPro" id="IPR010206">
    <property type="entry name" value="PolA_pol_I"/>
</dbReference>
<dbReference type="Gene3D" id="1.10.3090.10">
    <property type="entry name" value="cca-adding enzyme, domain 2"/>
    <property type="match status" value="1"/>
</dbReference>
<keyword evidence="5 7" id="KW-0694">RNA-binding</keyword>
<keyword evidence="1 7" id="KW-0507">mRNA processing</keyword>
<dbReference type="InterPro" id="IPR032828">
    <property type="entry name" value="PolyA_RNA-bd"/>
</dbReference>
<feature type="domain" description="tRNA nucleotidyltransferase/poly(A) polymerase RNA and SrmB- binding" evidence="12">
    <location>
        <begin position="197"/>
        <end position="258"/>
    </location>
</feature>
<comment type="function">
    <text evidence="7">Adds poly(A) tail to the 3' end of many RNAs, which usually targets these RNAs for decay. Plays a significant role in the global control of gene expression, through influencing the rate of transcript degradation, and in the general RNA quality control.</text>
</comment>
<feature type="compositionally biased region" description="Basic residues" evidence="9">
    <location>
        <begin position="416"/>
        <end position="430"/>
    </location>
</feature>
<feature type="active site" evidence="7">
    <location>
        <position position="54"/>
    </location>
</feature>
<dbReference type="Gene3D" id="3.30.460.10">
    <property type="entry name" value="Beta Polymerase, domain 2"/>
    <property type="match status" value="1"/>
</dbReference>
<dbReference type="Pfam" id="PF01743">
    <property type="entry name" value="PolyA_pol"/>
    <property type="match status" value="1"/>
</dbReference>
<dbReference type="GO" id="GO:0043633">
    <property type="term" value="P:polyadenylation-dependent RNA catabolic process"/>
    <property type="evidence" value="ECO:0007669"/>
    <property type="project" value="InterPro"/>
</dbReference>
<evidence type="ECO:0000259" key="11">
    <source>
        <dbReference type="Pfam" id="PF12626"/>
    </source>
</evidence>
<dbReference type="GO" id="GO:0006397">
    <property type="term" value="P:mRNA processing"/>
    <property type="evidence" value="ECO:0007669"/>
    <property type="project" value="UniProtKB-KW"/>
</dbReference>
<feature type="active site" evidence="7">
    <location>
        <position position="139"/>
    </location>
</feature>
<dbReference type="OrthoDB" id="9805698at2"/>
<dbReference type="InterPro" id="IPR025866">
    <property type="entry name" value="PolyA_pol_arg_C_dom"/>
</dbReference>
<evidence type="ECO:0000259" key="10">
    <source>
        <dbReference type="Pfam" id="PF01743"/>
    </source>
</evidence>
<dbReference type="FunFam" id="3.30.460.10:FF:000035">
    <property type="entry name" value="Poly(A) polymerase I"/>
    <property type="match status" value="1"/>
</dbReference>
<dbReference type="EMBL" id="CP036422">
    <property type="protein sequence ID" value="QFU77100.1"/>
    <property type="molecule type" value="Genomic_DNA"/>
</dbReference>
<sequence>MNVIPRDQHCISRKNISDSALKVMSRLRSAGHQSYLVGGAVRDLLLGGHPKDFDIATDATPEEVHQLFRNSRIIGRRFRIVHVRFGREIIEVTTFRGHHENGEDSARANSGNHSRQSASGLLLRDNVYGTLEEDAVRRDLTVNALYYDSGTFEVYDHVHGLEDLENRQICIIGEPDVRFREDPVRMLRVVRFAAKLDFGIDDATAQAIPECAHLLREIPSARLFDEFLKLFLSGYAAATLEQLLRHDLLKYLFPETSALLLEDEHYLALMRAAMANTDQRIAEDKPVTPAFLLAALLWPVASRLAAQLEAQGTPPIPAMHDAAQQTIAEAVQFISIPRRFSQPMREIWEFQLRLKKRQGKKAADLVEQRRFRAAYDFLLLREQAGEETDGLGEFWTQFQHLAPSDRQQQTESDGPRRRRRPRRRRNNKST</sequence>
<keyword evidence="2 7" id="KW-0808">Transferase</keyword>
<organism evidence="13 14">
    <name type="scientific">Halioglobus maricola</name>
    <dbReference type="NCBI Taxonomy" id="2601894"/>
    <lineage>
        <taxon>Bacteria</taxon>
        <taxon>Pseudomonadati</taxon>
        <taxon>Pseudomonadota</taxon>
        <taxon>Gammaproteobacteria</taxon>
        <taxon>Cellvibrionales</taxon>
        <taxon>Halieaceae</taxon>
        <taxon>Halioglobus</taxon>
    </lineage>
</organism>
<comment type="catalytic activity">
    <reaction evidence="7">
        <text>RNA(n) + ATP = RNA(n)-3'-adenine ribonucleotide + diphosphate</text>
        <dbReference type="Rhea" id="RHEA:11332"/>
        <dbReference type="Rhea" id="RHEA-COMP:14527"/>
        <dbReference type="Rhea" id="RHEA-COMP:17347"/>
        <dbReference type="ChEBI" id="CHEBI:30616"/>
        <dbReference type="ChEBI" id="CHEBI:33019"/>
        <dbReference type="ChEBI" id="CHEBI:140395"/>
        <dbReference type="ChEBI" id="CHEBI:173115"/>
        <dbReference type="EC" id="2.7.7.19"/>
    </reaction>
</comment>
<keyword evidence="13" id="KW-0548">Nucleotidyltransferase</keyword>
<keyword evidence="6 7" id="KW-0804">Transcription</keyword>
<keyword evidence="3 7" id="KW-0547">Nucleotide-binding</keyword>
<dbReference type="SUPFAM" id="SSF81301">
    <property type="entry name" value="Nucleotidyltransferase"/>
    <property type="match status" value="1"/>
</dbReference>
<protein>
    <recommendedName>
        <fullName evidence="7">Poly(A) polymerase I</fullName>
        <shortName evidence="7">PAP I</shortName>
        <ecNumber evidence="7">2.7.7.19</ecNumber>
    </recommendedName>
</protein>
<dbReference type="CDD" id="cd05398">
    <property type="entry name" value="NT_ClassII-CCAase"/>
    <property type="match status" value="1"/>
</dbReference>
<dbReference type="KEGG" id="halc:EY643_16370"/>
<dbReference type="HAMAP" id="MF_00957">
    <property type="entry name" value="PolyA_pol"/>
    <property type="match status" value="1"/>
</dbReference>
<evidence type="ECO:0000256" key="7">
    <source>
        <dbReference type="HAMAP-Rule" id="MF_00957"/>
    </source>
</evidence>
<evidence type="ECO:0000313" key="14">
    <source>
        <dbReference type="Proteomes" id="UP000326287"/>
    </source>
</evidence>
<reference evidence="13 14" key="1">
    <citation type="submission" date="2019-02" db="EMBL/GenBank/DDBJ databases">
        <authorList>
            <person name="Li S.-H."/>
        </authorList>
    </citation>
    <scope>NUCLEOTIDE SEQUENCE [LARGE SCALE GENOMIC DNA]</scope>
    <source>
        <strain evidence="13 14">IMCC14385</strain>
    </source>
</reference>
<dbReference type="NCBIfam" id="TIGR01942">
    <property type="entry name" value="pcnB"/>
    <property type="match status" value="1"/>
</dbReference>
<dbReference type="SUPFAM" id="SSF81891">
    <property type="entry name" value="Poly A polymerase C-terminal region-like"/>
    <property type="match status" value="1"/>
</dbReference>
<evidence type="ECO:0000256" key="4">
    <source>
        <dbReference type="ARBA" id="ARBA00022840"/>
    </source>
</evidence>
<keyword evidence="4 7" id="KW-0067">ATP-binding</keyword>
<accession>A0A5P9NMN9</accession>
<dbReference type="InterPro" id="IPR002646">
    <property type="entry name" value="PolA_pol_head_dom"/>
</dbReference>
<evidence type="ECO:0000259" key="12">
    <source>
        <dbReference type="Pfam" id="PF12627"/>
    </source>
</evidence>
<dbReference type="PANTHER" id="PTHR43051">
    <property type="entry name" value="POLYNUCLEOTIDE ADENYLYLTRANSFERASE FAMILY PROTEIN"/>
    <property type="match status" value="1"/>
</dbReference>
<evidence type="ECO:0000256" key="9">
    <source>
        <dbReference type="SAM" id="MobiDB-lite"/>
    </source>
</evidence>
<proteinExistence type="inferred from homology"/>
<evidence type="ECO:0000256" key="1">
    <source>
        <dbReference type="ARBA" id="ARBA00022664"/>
    </source>
</evidence>
<dbReference type="AlphaFoldDB" id="A0A5P9NMN9"/>
<feature type="region of interest" description="Disordered" evidence="9">
    <location>
        <begin position="400"/>
        <end position="430"/>
    </location>
</feature>
<name>A0A5P9NMN9_9GAMM</name>
<dbReference type="GO" id="GO:0005524">
    <property type="term" value="F:ATP binding"/>
    <property type="evidence" value="ECO:0007669"/>
    <property type="project" value="UniProtKB-UniRule"/>
</dbReference>
<evidence type="ECO:0000313" key="13">
    <source>
        <dbReference type="EMBL" id="QFU77100.1"/>
    </source>
</evidence>